<name>A0A5C3LDH8_9AGAR</name>
<dbReference type="AlphaFoldDB" id="A0A5C3LDH8"/>
<gene>
    <name evidence="2" type="ORF">BDQ12DRAFT_672121</name>
</gene>
<sequence length="210" mass="22980">MNERCLVAMWVGEGGFTVWDVVGDTKVGERGVLVGFEEILDDKEERGDKGKRRSKVGRDGEDDGDAEAEVGQSGGEVRRVVVSSFVKVVMVDFGLTVLKTTCKLDNLATFDDGHLPKPSTISVVHAMENSHGAVNNRRNAMLKLLGGFGMGYGGDLLIAHEEGWLSKVRMEETYTEVGNKGVELGEQDPRGASDVWRCCEECLVALWWVS</sequence>
<dbReference type="Proteomes" id="UP000308652">
    <property type="component" value="Unassembled WGS sequence"/>
</dbReference>
<accession>A0A5C3LDH8</accession>
<reference evidence="2 3" key="1">
    <citation type="journal article" date="2019" name="Nat. Ecol. Evol.">
        <title>Megaphylogeny resolves global patterns of mushroom evolution.</title>
        <authorList>
            <person name="Varga T."/>
            <person name="Krizsan K."/>
            <person name="Foldi C."/>
            <person name="Dima B."/>
            <person name="Sanchez-Garcia M."/>
            <person name="Sanchez-Ramirez S."/>
            <person name="Szollosi G.J."/>
            <person name="Szarkandi J.G."/>
            <person name="Papp V."/>
            <person name="Albert L."/>
            <person name="Andreopoulos W."/>
            <person name="Angelini C."/>
            <person name="Antonin V."/>
            <person name="Barry K.W."/>
            <person name="Bougher N.L."/>
            <person name="Buchanan P."/>
            <person name="Buyck B."/>
            <person name="Bense V."/>
            <person name="Catcheside P."/>
            <person name="Chovatia M."/>
            <person name="Cooper J."/>
            <person name="Damon W."/>
            <person name="Desjardin D."/>
            <person name="Finy P."/>
            <person name="Geml J."/>
            <person name="Haridas S."/>
            <person name="Hughes K."/>
            <person name="Justo A."/>
            <person name="Karasinski D."/>
            <person name="Kautmanova I."/>
            <person name="Kiss B."/>
            <person name="Kocsube S."/>
            <person name="Kotiranta H."/>
            <person name="LaButti K.M."/>
            <person name="Lechner B.E."/>
            <person name="Liimatainen K."/>
            <person name="Lipzen A."/>
            <person name="Lukacs Z."/>
            <person name="Mihaltcheva S."/>
            <person name="Morgado L.N."/>
            <person name="Niskanen T."/>
            <person name="Noordeloos M.E."/>
            <person name="Ohm R.A."/>
            <person name="Ortiz-Santana B."/>
            <person name="Ovrebo C."/>
            <person name="Racz N."/>
            <person name="Riley R."/>
            <person name="Savchenko A."/>
            <person name="Shiryaev A."/>
            <person name="Soop K."/>
            <person name="Spirin V."/>
            <person name="Szebenyi C."/>
            <person name="Tomsovsky M."/>
            <person name="Tulloss R.E."/>
            <person name="Uehling J."/>
            <person name="Grigoriev I.V."/>
            <person name="Vagvolgyi C."/>
            <person name="Papp T."/>
            <person name="Martin F.M."/>
            <person name="Miettinen O."/>
            <person name="Hibbett D.S."/>
            <person name="Nagy L.G."/>
        </authorList>
    </citation>
    <scope>NUCLEOTIDE SEQUENCE [LARGE SCALE GENOMIC DNA]</scope>
    <source>
        <strain evidence="2 3">CBS 166.37</strain>
    </source>
</reference>
<feature type="region of interest" description="Disordered" evidence="1">
    <location>
        <begin position="45"/>
        <end position="71"/>
    </location>
</feature>
<keyword evidence="3" id="KW-1185">Reference proteome</keyword>
<evidence type="ECO:0000313" key="2">
    <source>
        <dbReference type="EMBL" id="TFK31094.1"/>
    </source>
</evidence>
<proteinExistence type="predicted"/>
<dbReference type="EMBL" id="ML213920">
    <property type="protein sequence ID" value="TFK31094.1"/>
    <property type="molecule type" value="Genomic_DNA"/>
</dbReference>
<evidence type="ECO:0000313" key="3">
    <source>
        <dbReference type="Proteomes" id="UP000308652"/>
    </source>
</evidence>
<organism evidence="2 3">
    <name type="scientific">Crucibulum laeve</name>
    <dbReference type="NCBI Taxonomy" id="68775"/>
    <lineage>
        <taxon>Eukaryota</taxon>
        <taxon>Fungi</taxon>
        <taxon>Dikarya</taxon>
        <taxon>Basidiomycota</taxon>
        <taxon>Agaricomycotina</taxon>
        <taxon>Agaricomycetes</taxon>
        <taxon>Agaricomycetidae</taxon>
        <taxon>Agaricales</taxon>
        <taxon>Agaricineae</taxon>
        <taxon>Nidulariaceae</taxon>
        <taxon>Crucibulum</taxon>
    </lineage>
</organism>
<evidence type="ECO:0000256" key="1">
    <source>
        <dbReference type="SAM" id="MobiDB-lite"/>
    </source>
</evidence>
<protein>
    <submittedName>
        <fullName evidence="2">Uncharacterized protein</fullName>
    </submittedName>
</protein>